<comment type="caution">
    <text evidence="2">The sequence shown here is derived from an EMBL/GenBank/DDBJ whole genome shotgun (WGS) entry which is preliminary data.</text>
</comment>
<keyword evidence="1" id="KW-0732">Signal</keyword>
<accession>A0A7V4TZQ2</accession>
<evidence type="ECO:0008006" key="3">
    <source>
        <dbReference type="Google" id="ProtNLM"/>
    </source>
</evidence>
<dbReference type="AlphaFoldDB" id="A0A7V4TZQ2"/>
<name>A0A7V4TZQ2_CALAY</name>
<evidence type="ECO:0000313" key="2">
    <source>
        <dbReference type="EMBL" id="HGY55193.1"/>
    </source>
</evidence>
<dbReference type="EMBL" id="DRQG01000054">
    <property type="protein sequence ID" value="HGY55193.1"/>
    <property type="molecule type" value="Genomic_DNA"/>
</dbReference>
<reference evidence="2" key="1">
    <citation type="journal article" date="2020" name="mSystems">
        <title>Genome- and Community-Level Interaction Insights into Carbon Utilization and Element Cycling Functions of Hydrothermarchaeota in Hydrothermal Sediment.</title>
        <authorList>
            <person name="Zhou Z."/>
            <person name="Liu Y."/>
            <person name="Xu W."/>
            <person name="Pan J."/>
            <person name="Luo Z.H."/>
            <person name="Li M."/>
        </authorList>
    </citation>
    <scope>NUCLEOTIDE SEQUENCE [LARGE SCALE GENOMIC DNA]</scope>
    <source>
        <strain evidence="2">HyVt-577</strain>
    </source>
</reference>
<dbReference type="PROSITE" id="PS51257">
    <property type="entry name" value="PROKAR_LIPOPROTEIN"/>
    <property type="match status" value="1"/>
</dbReference>
<proteinExistence type="predicted"/>
<organism evidence="2">
    <name type="scientific">Caldithrix abyssi</name>
    <dbReference type="NCBI Taxonomy" id="187145"/>
    <lineage>
        <taxon>Bacteria</taxon>
        <taxon>Pseudomonadati</taxon>
        <taxon>Calditrichota</taxon>
        <taxon>Calditrichia</taxon>
        <taxon>Calditrichales</taxon>
        <taxon>Calditrichaceae</taxon>
        <taxon>Caldithrix</taxon>
    </lineage>
</organism>
<protein>
    <recommendedName>
        <fullName evidence="3">DUF4249 family protein</fullName>
    </recommendedName>
</protein>
<sequence length="236" mass="26502">MKYIFLILVFLAAISCHEDTVTNQYNYEDQLSVSLIIRSNQIKQTAFITRVKPFEADPGPASFVDSVILNVDNRLFEWIPSDSMGDNQNCWQSVIDVRKCFNYYTDSLLVLAGKSYKLLASYKTKTIEGFTDVPGDFNIAVKGRTISWTKSENAYLYRITGIHLEGGNFIIERVTTDSSLTINEESFDPGPYRITVEALDKNFYDLAFDRTYAAGLSGAVGVFGSVTVKTIEAKIE</sequence>
<gene>
    <name evidence="2" type="ORF">ENK44_05820</name>
</gene>
<feature type="signal peptide" evidence="1">
    <location>
        <begin position="1"/>
        <end position="18"/>
    </location>
</feature>
<feature type="chain" id="PRO_5031317065" description="DUF4249 family protein" evidence="1">
    <location>
        <begin position="19"/>
        <end position="236"/>
    </location>
</feature>
<evidence type="ECO:0000256" key="1">
    <source>
        <dbReference type="SAM" id="SignalP"/>
    </source>
</evidence>
<dbReference type="Proteomes" id="UP000885779">
    <property type="component" value="Unassembled WGS sequence"/>
</dbReference>